<accession>A0A485K2W6</accession>
<dbReference type="Proteomes" id="UP000332933">
    <property type="component" value="Unassembled WGS sequence"/>
</dbReference>
<proteinExistence type="predicted"/>
<evidence type="ECO:0000313" key="4">
    <source>
        <dbReference type="Proteomes" id="UP000332933"/>
    </source>
</evidence>
<dbReference type="OrthoDB" id="78977at2759"/>
<keyword evidence="1" id="KW-0812">Transmembrane</keyword>
<feature type="transmembrane region" description="Helical" evidence="1">
    <location>
        <begin position="32"/>
        <end position="55"/>
    </location>
</feature>
<keyword evidence="1" id="KW-0472">Membrane</keyword>
<keyword evidence="4" id="KW-1185">Reference proteome</keyword>
<name>A0A485K2W6_9STRA</name>
<evidence type="ECO:0000313" key="3">
    <source>
        <dbReference type="EMBL" id="VFT77777.1"/>
    </source>
</evidence>
<reference evidence="3 4" key="1">
    <citation type="submission" date="2019-03" db="EMBL/GenBank/DDBJ databases">
        <authorList>
            <person name="Gaulin E."/>
            <person name="Dumas B."/>
        </authorList>
    </citation>
    <scope>NUCLEOTIDE SEQUENCE [LARGE SCALE GENOMIC DNA]</scope>
    <source>
        <strain evidence="3">CBS 568.67</strain>
    </source>
</reference>
<dbReference type="EMBL" id="VJMH01000030">
    <property type="protein sequence ID" value="KAF0720110.1"/>
    <property type="molecule type" value="Genomic_DNA"/>
</dbReference>
<keyword evidence="1" id="KW-1133">Transmembrane helix</keyword>
<evidence type="ECO:0000313" key="2">
    <source>
        <dbReference type="EMBL" id="KAF0720110.1"/>
    </source>
</evidence>
<evidence type="ECO:0000256" key="1">
    <source>
        <dbReference type="SAM" id="Phobius"/>
    </source>
</evidence>
<dbReference type="AlphaFoldDB" id="A0A485K2W6"/>
<organism evidence="3 4">
    <name type="scientific">Aphanomyces stellatus</name>
    <dbReference type="NCBI Taxonomy" id="120398"/>
    <lineage>
        <taxon>Eukaryota</taxon>
        <taxon>Sar</taxon>
        <taxon>Stramenopiles</taxon>
        <taxon>Oomycota</taxon>
        <taxon>Saprolegniomycetes</taxon>
        <taxon>Saprolegniales</taxon>
        <taxon>Verrucalvaceae</taxon>
        <taxon>Aphanomyces</taxon>
    </lineage>
</organism>
<protein>
    <submittedName>
        <fullName evidence="3">Aste57867_552 protein</fullName>
    </submittedName>
</protein>
<sequence>MGRVEPASDVFVGALQKRALPHENSDRKHVCYVVLGLLYLVLSLACSCTYVTILAESLTNDYWWRQFNTTGAHTFLADVFSARLSRGVHTNATSLDLFSIANFKDYSQPVSFVDLRETAVRRWLLRPLPLKLAVETVRANSLYENIYTFVAPCWVDLGRQFEMAHTSIRQKRCLRNQKANAAVYMEAMLRNVGAGELLHTAFGGSINQTILTPVTTLPNGQEWVSALYAHEWLSVADEIALWQQFGLEFWTIQYQNRFHYATQD</sequence>
<gene>
    <name evidence="3" type="primary">Aste57867_552</name>
    <name evidence="2" type="ORF">As57867_000551</name>
    <name evidence="3" type="ORF">ASTE57867_552</name>
</gene>
<dbReference type="EMBL" id="CAADRA010000030">
    <property type="protein sequence ID" value="VFT77777.1"/>
    <property type="molecule type" value="Genomic_DNA"/>
</dbReference>
<reference evidence="2" key="2">
    <citation type="submission" date="2019-06" db="EMBL/GenBank/DDBJ databases">
        <title>Genomics analysis of Aphanomyces spp. identifies a new class of oomycete effector associated with host adaptation.</title>
        <authorList>
            <person name="Gaulin E."/>
        </authorList>
    </citation>
    <scope>NUCLEOTIDE SEQUENCE</scope>
    <source>
        <strain evidence="2">CBS 578.67</strain>
    </source>
</reference>